<feature type="region of interest" description="Disordered" evidence="2">
    <location>
        <begin position="43"/>
        <end position="70"/>
    </location>
</feature>
<gene>
    <name evidence="4" type="ORF">BOTCAL_0144g00190</name>
</gene>
<keyword evidence="1" id="KW-0677">Repeat</keyword>
<feature type="domain" description="Nephrocystin 3-like N-terminal" evidence="3">
    <location>
        <begin position="76"/>
        <end position="243"/>
    </location>
</feature>
<reference evidence="4 5" key="1">
    <citation type="submission" date="2017-11" db="EMBL/GenBank/DDBJ databases">
        <title>Comparative genomics of Botrytis spp.</title>
        <authorList>
            <person name="Valero-Jimenez C.A."/>
            <person name="Tapia P."/>
            <person name="Veloso J."/>
            <person name="Silva-Moreno E."/>
            <person name="Staats M."/>
            <person name="Valdes J.H."/>
            <person name="Van Kan J.A.L."/>
        </authorList>
    </citation>
    <scope>NUCLEOTIDE SEQUENCE [LARGE SCALE GENOMIC DNA]</scope>
    <source>
        <strain evidence="4 5">MUCL2830</strain>
    </source>
</reference>
<comment type="caution">
    <text evidence="4">The sequence shown here is derived from an EMBL/GenBank/DDBJ whole genome shotgun (WGS) entry which is preliminary data.</text>
</comment>
<dbReference type="SUPFAM" id="SSF52540">
    <property type="entry name" value="P-loop containing nucleoside triphosphate hydrolases"/>
    <property type="match status" value="1"/>
</dbReference>
<dbReference type="OrthoDB" id="674604at2759"/>
<evidence type="ECO:0000256" key="1">
    <source>
        <dbReference type="ARBA" id="ARBA00022737"/>
    </source>
</evidence>
<dbReference type="Pfam" id="PF24883">
    <property type="entry name" value="NPHP3_N"/>
    <property type="match status" value="1"/>
</dbReference>
<dbReference type="InterPro" id="IPR056884">
    <property type="entry name" value="NPHP3-like_N"/>
</dbReference>
<dbReference type="Gene3D" id="3.40.50.300">
    <property type="entry name" value="P-loop containing nucleotide triphosphate hydrolases"/>
    <property type="match status" value="1"/>
</dbReference>
<evidence type="ECO:0000313" key="4">
    <source>
        <dbReference type="EMBL" id="TEY64683.1"/>
    </source>
</evidence>
<proteinExistence type="predicted"/>
<dbReference type="PANTHER" id="PTHR10039:SF14">
    <property type="entry name" value="NACHT DOMAIN-CONTAINING PROTEIN"/>
    <property type="match status" value="1"/>
</dbReference>
<dbReference type="AlphaFoldDB" id="A0A4Y8D576"/>
<protein>
    <recommendedName>
        <fullName evidence="3">Nephrocystin 3-like N-terminal domain-containing protein</fullName>
    </recommendedName>
</protein>
<dbReference type="InterPro" id="IPR027417">
    <property type="entry name" value="P-loop_NTPase"/>
</dbReference>
<keyword evidence="5" id="KW-1185">Reference proteome</keyword>
<name>A0A4Y8D576_9HELO</name>
<organism evidence="4 5">
    <name type="scientific">Botryotinia calthae</name>
    <dbReference type="NCBI Taxonomy" id="38488"/>
    <lineage>
        <taxon>Eukaryota</taxon>
        <taxon>Fungi</taxon>
        <taxon>Dikarya</taxon>
        <taxon>Ascomycota</taxon>
        <taxon>Pezizomycotina</taxon>
        <taxon>Leotiomycetes</taxon>
        <taxon>Helotiales</taxon>
        <taxon>Sclerotiniaceae</taxon>
        <taxon>Botryotinia</taxon>
    </lineage>
</organism>
<dbReference type="PANTHER" id="PTHR10039">
    <property type="entry name" value="AMELOGENIN"/>
    <property type="match status" value="1"/>
</dbReference>
<accession>A0A4Y8D576</accession>
<evidence type="ECO:0000313" key="5">
    <source>
        <dbReference type="Proteomes" id="UP000297299"/>
    </source>
</evidence>
<sequence length="338" mass="39006">MKKLSAEEKCHWDDLNKPHYASFKAGNKVRDPVRGSLEWLTTNQDEVDNLQEDKSSDTYESDADSDFDPDHTVPLRGKDFINWRDTEQSSTLLVTGSPGQGKSVLTNFVVDNLKGRTAQQKGSKEKTIYFFCNIKNEESSRVASSILRSFIVQLCEDQRLYQRLPNRFKDKNEKNEFFRSSIDDLWVVFCDLITSNIYPRIYCIIDGLDVYVTDMVSLVKYLSNHLYNIKSGESVLKLFCTSRPVKLAMESGLSPCRTLRASKNDLSLFIDSELSSFEDTFTNDMRNEVTKTARAGMSRIFLWVSILLREIRELEILSLNNIKRKIEQLPAEMNDLYF</sequence>
<evidence type="ECO:0000259" key="3">
    <source>
        <dbReference type="Pfam" id="PF24883"/>
    </source>
</evidence>
<evidence type="ECO:0000256" key="2">
    <source>
        <dbReference type="SAM" id="MobiDB-lite"/>
    </source>
</evidence>
<dbReference type="STRING" id="38488.A0A4Y8D576"/>
<dbReference type="Proteomes" id="UP000297299">
    <property type="component" value="Unassembled WGS sequence"/>
</dbReference>
<dbReference type="EMBL" id="PHWZ01000144">
    <property type="protein sequence ID" value="TEY64683.1"/>
    <property type="molecule type" value="Genomic_DNA"/>
</dbReference>